<accession>H2IPN2</accession>
<dbReference type="Proteomes" id="UP000009010">
    <property type="component" value="Chromosome"/>
</dbReference>
<evidence type="ECO:0000313" key="2">
    <source>
        <dbReference type="Proteomes" id="UP000009010"/>
    </source>
</evidence>
<dbReference type="eggNOG" id="COG3179">
    <property type="taxonomic scope" value="Bacteria"/>
</dbReference>
<reference evidence="2" key="2">
    <citation type="submission" date="2012-01" db="EMBL/GenBank/DDBJ databases">
        <title>Complete sequence of chromosome of Rahnella aquatilis CIP 78.65.</title>
        <authorList>
            <person name="Lucas S."/>
            <person name="Han J."/>
            <person name="Lapidus A."/>
            <person name="Cheng J.-F."/>
            <person name="Goodwin L."/>
            <person name="Pitluck S."/>
            <person name="Peters L."/>
            <person name="Ovchinnikova G."/>
            <person name="Held B."/>
            <person name="Detter J.C."/>
            <person name="Han C."/>
            <person name="Tapia R."/>
            <person name="Land M."/>
            <person name="Hauser L."/>
            <person name="Kyrpides N."/>
            <person name="Ivanova N."/>
            <person name="Pagani I."/>
            <person name="Sobecky P."/>
            <person name="Martinez R."/>
            <person name="Woyke T."/>
        </authorList>
    </citation>
    <scope>NUCLEOTIDE SEQUENCE [LARGE SCALE GENOMIC DNA]</scope>
    <source>
        <strain evidence="2">ATCC 33071 / DSM 4594 / JCM 1683 / NBRC 105701 / NCIMB 13365 / CIP 78.65</strain>
    </source>
</reference>
<keyword evidence="2" id="KW-1185">Reference proteome</keyword>
<proteinExistence type="predicted"/>
<evidence type="ECO:0008006" key="3">
    <source>
        <dbReference type="Google" id="ProtNLM"/>
    </source>
</evidence>
<evidence type="ECO:0000313" key="1">
    <source>
        <dbReference type="EMBL" id="AEX50156.1"/>
    </source>
</evidence>
<protein>
    <recommendedName>
        <fullName evidence="3">CHAP domain-containing protein</fullName>
    </recommendedName>
</protein>
<dbReference type="KEGG" id="raq:Rahaq2_0209"/>
<dbReference type="EMBL" id="CP003244">
    <property type="protein sequence ID" value="AEX50156.1"/>
    <property type="molecule type" value="Genomic_DNA"/>
</dbReference>
<dbReference type="AlphaFoldDB" id="H2IPN2"/>
<gene>
    <name evidence="1" type="ordered locus">Rahaq2_0209</name>
</gene>
<organism evidence="1 2">
    <name type="scientific">Rahnella aquatilis (strain ATCC 33071 / DSM 4594 / JCM 1683 / NBRC 105701 / NCIMB 13365 / CIP 78.65)</name>
    <dbReference type="NCBI Taxonomy" id="745277"/>
    <lineage>
        <taxon>Bacteria</taxon>
        <taxon>Pseudomonadati</taxon>
        <taxon>Pseudomonadota</taxon>
        <taxon>Gammaproteobacteria</taxon>
        <taxon>Enterobacterales</taxon>
        <taxon>Yersiniaceae</taxon>
        <taxon>Rahnella</taxon>
    </lineage>
</organism>
<dbReference type="Gene3D" id="3.90.1720.10">
    <property type="entry name" value="endopeptidase domain like (from Nostoc punctiforme)"/>
    <property type="match status" value="1"/>
</dbReference>
<name>H2IPN2_RAHAC</name>
<sequence length="122" mass="13325">MAWNRETAVSYARTHAGASSQSRCAEYTRRAIEAGGVDIGNTRHAKDYGGNLERAGFRAVPPGSTLIAGDVAVIQPHPGGNQSGHMTIFDGTTWFSDFRQRSMYPGPGYRAAQPSYKIYRKD</sequence>
<reference evidence="1 2" key="1">
    <citation type="journal article" date="2012" name="J. Bacteriol.">
        <title>Complete Genome Sequence of Rahnella aquatilis CIP 78.65.</title>
        <authorList>
            <person name="Martinez R.J."/>
            <person name="Bruce D."/>
            <person name="Detter C."/>
            <person name="Goodwin L.A."/>
            <person name="Han J."/>
            <person name="Han C.S."/>
            <person name="Held B."/>
            <person name="Land M.L."/>
            <person name="Mikhailova N."/>
            <person name="Nolan M."/>
            <person name="Pennacchio L."/>
            <person name="Pitluck S."/>
            <person name="Tapia R."/>
            <person name="Woyke T."/>
            <person name="Sobecky P.A."/>
        </authorList>
    </citation>
    <scope>NUCLEOTIDE SEQUENCE [LARGE SCALE GENOMIC DNA]</scope>
    <source>
        <strain evidence="2">ATCC 33071 / DSM 4594 / JCM 1683 / NBRC 105701 / NCIMB 13365 / CIP 78.65</strain>
    </source>
</reference>
<dbReference type="HOGENOM" id="CLU_123178_1_0_6"/>
<dbReference type="RefSeq" id="WP_014333468.1">
    <property type="nucleotide sequence ID" value="NC_016818.1"/>
</dbReference>